<feature type="compositionally biased region" description="Low complexity" evidence="3">
    <location>
        <begin position="23"/>
        <end position="38"/>
    </location>
</feature>
<dbReference type="PROSITE" id="PS51375">
    <property type="entry name" value="PPR"/>
    <property type="match status" value="3"/>
</dbReference>
<dbReference type="PANTHER" id="PTHR47003">
    <property type="entry name" value="OS01G0970900 PROTEIN"/>
    <property type="match status" value="1"/>
</dbReference>
<keyword evidence="1" id="KW-0677">Repeat</keyword>
<dbReference type="Gramene" id="NC8G0216310.1">
    <property type="protein sequence ID" value="NC8G0216310.1:cds"/>
    <property type="gene ID" value="NC8G0216310"/>
</dbReference>
<feature type="repeat" description="PPR" evidence="2">
    <location>
        <begin position="576"/>
        <end position="610"/>
    </location>
</feature>
<organism evidence="4">
    <name type="scientific">Nymphaea colorata</name>
    <name type="common">pocket water lily</name>
    <dbReference type="NCBI Taxonomy" id="210225"/>
    <lineage>
        <taxon>Eukaryota</taxon>
        <taxon>Viridiplantae</taxon>
        <taxon>Streptophyta</taxon>
        <taxon>Embryophyta</taxon>
        <taxon>Tracheophyta</taxon>
        <taxon>Spermatophyta</taxon>
        <taxon>Magnoliopsida</taxon>
        <taxon>Nymphaeales</taxon>
        <taxon>Nymphaeaceae</taxon>
        <taxon>Nymphaea</taxon>
    </lineage>
</organism>
<dbReference type="InterPro" id="IPR002885">
    <property type="entry name" value="PPR_rpt"/>
</dbReference>
<dbReference type="GO" id="GO:0008380">
    <property type="term" value="P:RNA splicing"/>
    <property type="evidence" value="ECO:0007669"/>
    <property type="project" value="InterPro"/>
</dbReference>
<accession>A0A5K1FRI9</accession>
<sequence length="693" mass="78607">MVFAKNGAWIKPKPSDSPEEQRLQLSPHDLPSSLSPPSQKMMQRVGRRLIASRLGIRFCQCRELSFLQYQVRKTEPQKSRSFLLSPSRSLLQSLDFGTKLRTQISNFASQPESEATKGSDHIGALIEALSGKEWCKETVDHLESLDLSWTNPMALWVLRRLDEDPTLALSFFNWVSTKIAGGLDSEAYSMMLEMLVLKGHMEEFWDLAERLKVAGLRMYKGTRRKIRKKFSDENMVDSSRRLDDFFGINVEKDLMIFDEEELEASDEIVRLVGRKEEWDEEIEDKLSSVSPNISNGLVVNILKMLKRDPVKALMFFRGLGERLNYKHDAVTYNAMISVLGRRGSIDDFWAIVEEMRDSRCEMEITTYQNLSQRFQRRKMLKEAVDLYEFMVASPYTPPAQDGIFLLRRIVICDVPDWDLFARVIKIMNSSGQSVSKNAFVGILKSLTSAGKLDETKQVMKSMEEGGFVLESSLCGRAVSALCDAGMLEEAWNLFDELVKLGCMPDLATMRSPIQKYCLSGKLDEALNILQNMMQRDGLIYPDALDILVNAFCREGRAVDVLPYVSEAVNKEKLRPAHDTFKVLIQSLACQGNFMEASKVLPLMKSQGFPPFLDPLVDFISKLGTADDALSMLKAMTVKNYPANSVFLRMFKAFNDAGRHQIAQDLLYKCPSSIRNHADVLDLFSSMKYELAAA</sequence>
<protein>
    <recommendedName>
        <fullName evidence="5">Pentacotripeptide-repeat region of PRORP domain-containing protein</fullName>
    </recommendedName>
</protein>
<feature type="repeat" description="PPR" evidence="2">
    <location>
        <begin position="328"/>
        <end position="362"/>
    </location>
</feature>
<evidence type="ECO:0008006" key="5">
    <source>
        <dbReference type="Google" id="ProtNLM"/>
    </source>
</evidence>
<evidence type="ECO:0000313" key="4">
    <source>
        <dbReference type="EMBL" id="VVW67332.1"/>
    </source>
</evidence>
<reference evidence="4" key="1">
    <citation type="submission" date="2019-09" db="EMBL/GenBank/DDBJ databases">
        <authorList>
            <person name="Zhang L."/>
        </authorList>
    </citation>
    <scope>NUCLEOTIDE SEQUENCE</scope>
</reference>
<dbReference type="Pfam" id="PF13041">
    <property type="entry name" value="PPR_2"/>
    <property type="match status" value="2"/>
</dbReference>
<evidence type="ECO:0000256" key="2">
    <source>
        <dbReference type="PROSITE-ProRule" id="PRU00708"/>
    </source>
</evidence>
<gene>
    <name evidence="4" type="ORF">NYM_LOCUS25555</name>
</gene>
<feature type="region of interest" description="Disordered" evidence="3">
    <location>
        <begin position="1"/>
        <end position="41"/>
    </location>
</feature>
<name>A0A5K1FRI9_9MAGN</name>
<dbReference type="Gene3D" id="1.25.40.10">
    <property type="entry name" value="Tetratricopeptide repeat domain"/>
    <property type="match status" value="3"/>
</dbReference>
<dbReference type="EMBL" id="LR721786">
    <property type="protein sequence ID" value="VVW67332.1"/>
    <property type="molecule type" value="Genomic_DNA"/>
</dbReference>
<feature type="repeat" description="PPR" evidence="2">
    <location>
        <begin position="470"/>
        <end position="504"/>
    </location>
</feature>
<evidence type="ECO:0000256" key="3">
    <source>
        <dbReference type="SAM" id="MobiDB-lite"/>
    </source>
</evidence>
<dbReference type="InterPro" id="IPR011990">
    <property type="entry name" value="TPR-like_helical_dom_sf"/>
</dbReference>
<dbReference type="Pfam" id="PF01535">
    <property type="entry name" value="PPR"/>
    <property type="match status" value="1"/>
</dbReference>
<evidence type="ECO:0000256" key="1">
    <source>
        <dbReference type="ARBA" id="ARBA00022737"/>
    </source>
</evidence>
<proteinExistence type="predicted"/>
<dbReference type="AlphaFoldDB" id="A0A5K1FRI9"/>
<dbReference type="InterPro" id="IPR044578">
    <property type="entry name" value="BIR6-like"/>
</dbReference>
<dbReference type="NCBIfam" id="TIGR00756">
    <property type="entry name" value="PPR"/>
    <property type="match status" value="2"/>
</dbReference>
<dbReference type="PANTHER" id="PTHR47003:SF3">
    <property type="entry name" value="SMALL RIBOSOMAL SUBUNIT PROTEIN MS81 (RPPR8)"/>
    <property type="match status" value="1"/>
</dbReference>
<feature type="compositionally biased region" description="Basic and acidic residues" evidence="3">
    <location>
        <begin position="13"/>
        <end position="22"/>
    </location>
</feature>